<dbReference type="Proteomes" id="UP001417504">
    <property type="component" value="Unassembled WGS sequence"/>
</dbReference>
<protein>
    <submittedName>
        <fullName evidence="1">Uncharacterized protein</fullName>
    </submittedName>
</protein>
<evidence type="ECO:0000313" key="2">
    <source>
        <dbReference type="Proteomes" id="UP001417504"/>
    </source>
</evidence>
<proteinExistence type="predicted"/>
<sequence length="53" mass="6216">MNQINPTNSKKDQGVQESYIAAHVIKISRFSFPKKKKISRFWLFAFTTEILID</sequence>
<evidence type="ECO:0000313" key="1">
    <source>
        <dbReference type="EMBL" id="KAK9137483.1"/>
    </source>
</evidence>
<dbReference type="EMBL" id="JBBNAE010000003">
    <property type="protein sequence ID" value="KAK9137483.1"/>
    <property type="molecule type" value="Genomic_DNA"/>
</dbReference>
<reference evidence="1 2" key="1">
    <citation type="submission" date="2024-01" db="EMBL/GenBank/DDBJ databases">
        <title>Genome assemblies of Stephania.</title>
        <authorList>
            <person name="Yang L."/>
        </authorList>
    </citation>
    <scope>NUCLEOTIDE SEQUENCE [LARGE SCALE GENOMIC DNA]</scope>
    <source>
        <strain evidence="1">QJT</strain>
        <tissue evidence="1">Leaf</tissue>
    </source>
</reference>
<keyword evidence="2" id="KW-1185">Reference proteome</keyword>
<name>A0AAP0PAI4_9MAGN</name>
<gene>
    <name evidence="1" type="ORF">Sjap_008077</name>
</gene>
<organism evidence="1 2">
    <name type="scientific">Stephania japonica</name>
    <dbReference type="NCBI Taxonomy" id="461633"/>
    <lineage>
        <taxon>Eukaryota</taxon>
        <taxon>Viridiplantae</taxon>
        <taxon>Streptophyta</taxon>
        <taxon>Embryophyta</taxon>
        <taxon>Tracheophyta</taxon>
        <taxon>Spermatophyta</taxon>
        <taxon>Magnoliopsida</taxon>
        <taxon>Ranunculales</taxon>
        <taxon>Menispermaceae</taxon>
        <taxon>Menispermoideae</taxon>
        <taxon>Cissampelideae</taxon>
        <taxon>Stephania</taxon>
    </lineage>
</organism>
<accession>A0AAP0PAI4</accession>
<comment type="caution">
    <text evidence="1">The sequence shown here is derived from an EMBL/GenBank/DDBJ whole genome shotgun (WGS) entry which is preliminary data.</text>
</comment>
<dbReference type="AlphaFoldDB" id="A0AAP0PAI4"/>